<dbReference type="GO" id="GO:0005509">
    <property type="term" value="F:calcium ion binding"/>
    <property type="evidence" value="ECO:0007669"/>
    <property type="project" value="InterPro"/>
</dbReference>
<dbReference type="PANTHER" id="PTHR23049">
    <property type="entry name" value="MYOSIN REGULATORY LIGHT CHAIN 2"/>
    <property type="match status" value="1"/>
</dbReference>
<organism evidence="6 7">
    <name type="scientific">Anopheles dirus</name>
    <dbReference type="NCBI Taxonomy" id="7168"/>
    <lineage>
        <taxon>Eukaryota</taxon>
        <taxon>Metazoa</taxon>
        <taxon>Ecdysozoa</taxon>
        <taxon>Arthropoda</taxon>
        <taxon>Hexapoda</taxon>
        <taxon>Insecta</taxon>
        <taxon>Pterygota</taxon>
        <taxon>Neoptera</taxon>
        <taxon>Endopterygota</taxon>
        <taxon>Diptera</taxon>
        <taxon>Nematocera</taxon>
        <taxon>Culicoidea</taxon>
        <taxon>Culicidae</taxon>
        <taxon>Anophelinae</taxon>
        <taxon>Anopheles</taxon>
    </lineage>
</organism>
<dbReference type="Proteomes" id="UP000075884">
    <property type="component" value="Unassembled WGS sequence"/>
</dbReference>
<name>A0A182NQ47_9DIPT</name>
<protein>
    <recommendedName>
        <fullName evidence="5">EF-hand domain-containing protein</fullName>
    </recommendedName>
</protein>
<dbReference type="Pfam" id="PF13499">
    <property type="entry name" value="EF-hand_7"/>
    <property type="match status" value="1"/>
</dbReference>
<dbReference type="Gene3D" id="1.10.238.10">
    <property type="entry name" value="EF-hand"/>
    <property type="match status" value="2"/>
</dbReference>
<dbReference type="SUPFAM" id="SSF47473">
    <property type="entry name" value="EF-hand"/>
    <property type="match status" value="1"/>
</dbReference>
<keyword evidence="7" id="KW-1185">Reference proteome</keyword>
<evidence type="ECO:0000256" key="2">
    <source>
        <dbReference type="ARBA" id="ARBA00022737"/>
    </source>
</evidence>
<dbReference type="STRING" id="7168.A0A182NQ47"/>
<dbReference type="InterPro" id="IPR002048">
    <property type="entry name" value="EF_hand_dom"/>
</dbReference>
<sequence>MSSRKNAGRRDMRKNAPVTSDVIAMFDQLQIEEFKKAFSMIDRDQDGFIEKADLRDLLTSLGKNPTEECLEGMMNEAPGSINFTMFVTMFAERMKVPKEVIKNAFGCFDDQNAGVINEDRLRELLTTKGDRLTDEEVDELFRVAPIKNGLLDYNKFTRILKNSAADKDEATSSKANAEKDKDEATSSKANAEKEQ</sequence>
<keyword evidence="2" id="KW-0677">Repeat</keyword>
<keyword evidence="1" id="KW-0479">Metal-binding</keyword>
<dbReference type="PROSITE" id="PS00018">
    <property type="entry name" value="EF_HAND_1"/>
    <property type="match status" value="1"/>
</dbReference>
<evidence type="ECO:0000256" key="1">
    <source>
        <dbReference type="ARBA" id="ARBA00022723"/>
    </source>
</evidence>
<keyword evidence="3" id="KW-0106">Calcium</keyword>
<proteinExistence type="predicted"/>
<feature type="region of interest" description="Disordered" evidence="4">
    <location>
        <begin position="165"/>
        <end position="195"/>
    </location>
</feature>
<dbReference type="FunFam" id="1.10.238.10:FF:000007">
    <property type="entry name" value="Putative myosin regulatory light chain sqh"/>
    <property type="match status" value="1"/>
</dbReference>
<dbReference type="EnsemblMetazoa" id="ADIR009782-RA">
    <property type="protein sequence ID" value="ADIR009782-PA"/>
    <property type="gene ID" value="ADIR009782"/>
</dbReference>
<dbReference type="InterPro" id="IPR011992">
    <property type="entry name" value="EF-hand-dom_pair"/>
</dbReference>
<evidence type="ECO:0000313" key="6">
    <source>
        <dbReference type="EnsemblMetazoa" id="ADIR009782-PA"/>
    </source>
</evidence>
<reference evidence="7" key="1">
    <citation type="submission" date="2013-03" db="EMBL/GenBank/DDBJ databases">
        <title>The Genome Sequence of Anopheles dirus WRAIR2.</title>
        <authorList>
            <consortium name="The Broad Institute Genomics Platform"/>
            <person name="Neafsey D.E."/>
            <person name="Walton C."/>
            <person name="Walker B."/>
            <person name="Young S.K."/>
            <person name="Zeng Q."/>
            <person name="Gargeya S."/>
            <person name="Fitzgerald M."/>
            <person name="Haas B."/>
            <person name="Abouelleil A."/>
            <person name="Allen A.W."/>
            <person name="Alvarado L."/>
            <person name="Arachchi H.M."/>
            <person name="Berlin A.M."/>
            <person name="Chapman S.B."/>
            <person name="Gainer-Dewar J."/>
            <person name="Goldberg J."/>
            <person name="Griggs A."/>
            <person name="Gujja S."/>
            <person name="Hansen M."/>
            <person name="Howarth C."/>
            <person name="Imamovic A."/>
            <person name="Ireland A."/>
            <person name="Larimer J."/>
            <person name="McCowan C."/>
            <person name="Murphy C."/>
            <person name="Pearson M."/>
            <person name="Poon T.W."/>
            <person name="Priest M."/>
            <person name="Roberts A."/>
            <person name="Saif S."/>
            <person name="Shea T."/>
            <person name="Sisk P."/>
            <person name="Sykes S."/>
            <person name="Wortman J."/>
            <person name="Nusbaum C."/>
            <person name="Birren B."/>
        </authorList>
    </citation>
    <scope>NUCLEOTIDE SEQUENCE [LARGE SCALE GENOMIC DNA]</scope>
    <source>
        <strain evidence="7">WRAIR2</strain>
    </source>
</reference>
<dbReference type="PROSITE" id="PS50222">
    <property type="entry name" value="EF_HAND_2"/>
    <property type="match status" value="1"/>
</dbReference>
<dbReference type="AlphaFoldDB" id="A0A182NQ47"/>
<accession>A0A182NQ47</accession>
<dbReference type="SMART" id="SM00054">
    <property type="entry name" value="EFh"/>
    <property type="match status" value="2"/>
</dbReference>
<evidence type="ECO:0000313" key="7">
    <source>
        <dbReference type="Proteomes" id="UP000075884"/>
    </source>
</evidence>
<reference evidence="6" key="2">
    <citation type="submission" date="2020-05" db="UniProtKB">
        <authorList>
            <consortium name="EnsemblMetazoa"/>
        </authorList>
    </citation>
    <scope>IDENTIFICATION</scope>
    <source>
        <strain evidence="6">WRAIR2</strain>
    </source>
</reference>
<dbReference type="VEuPathDB" id="VectorBase:ADIR009782"/>
<dbReference type="InterPro" id="IPR050403">
    <property type="entry name" value="Myosin_RLC"/>
</dbReference>
<dbReference type="InterPro" id="IPR018247">
    <property type="entry name" value="EF_Hand_1_Ca_BS"/>
</dbReference>
<dbReference type="GO" id="GO:0009791">
    <property type="term" value="P:post-embryonic development"/>
    <property type="evidence" value="ECO:0007669"/>
    <property type="project" value="UniProtKB-ARBA"/>
</dbReference>
<evidence type="ECO:0000256" key="4">
    <source>
        <dbReference type="SAM" id="MobiDB-lite"/>
    </source>
</evidence>
<evidence type="ECO:0000256" key="3">
    <source>
        <dbReference type="ARBA" id="ARBA00022837"/>
    </source>
</evidence>
<evidence type="ECO:0000259" key="5">
    <source>
        <dbReference type="PROSITE" id="PS50222"/>
    </source>
</evidence>
<dbReference type="CDD" id="cd00051">
    <property type="entry name" value="EFh"/>
    <property type="match status" value="1"/>
</dbReference>
<feature type="domain" description="EF-hand" evidence="5">
    <location>
        <begin position="29"/>
        <end position="64"/>
    </location>
</feature>